<keyword evidence="7" id="KW-1185">Reference proteome</keyword>
<evidence type="ECO:0000256" key="4">
    <source>
        <dbReference type="RuleBase" id="RU000354"/>
    </source>
</evidence>
<dbReference type="InterPro" id="IPR015615">
    <property type="entry name" value="TGF-beta-rel"/>
</dbReference>
<dbReference type="SMART" id="SM00204">
    <property type="entry name" value="TGFB"/>
    <property type="match status" value="1"/>
</dbReference>
<dbReference type="SUPFAM" id="SSF57501">
    <property type="entry name" value="Cystine-knot cytokines"/>
    <property type="match status" value="1"/>
</dbReference>
<sequence length="300" mass="34479">MFGDISPTYFSSADREIQVLLSDRKGVVHSSGDRKMHSAFSAVLTLFVVSVSGAGLESKAQQILHSFQKRLLINLGISQVPDMRHVNTTEAQLHRMTKKYLRSIRRNQQDLLIFHHTDCDSNSHVVFHPDLDYDSPLQWARLKFPNASLLDSSEAVFSWRRNSRKRFLRLPCVQCCGARLELKVRNPAVTRPKRSSCERKCCRRSLKISFKEIGWNWILQPKEVEIFYCRGRCNGTNDVFSSNHAIFRSILNIKGRNVTRPCCTPYKLKSLELLHYDNNDPPQLVVSKHKAMIVDECACT</sequence>
<dbReference type="Gene3D" id="2.10.90.10">
    <property type="entry name" value="Cystine-knot cytokines"/>
    <property type="match status" value="1"/>
</dbReference>
<comment type="caution">
    <text evidence="6">The sequence shown here is derived from an EMBL/GenBank/DDBJ whole genome shotgun (WGS) entry which is preliminary data.</text>
</comment>
<protein>
    <recommendedName>
        <fullName evidence="5">TGF-beta family profile domain-containing protein</fullName>
    </recommendedName>
</protein>
<keyword evidence="4" id="KW-0339">Growth factor</keyword>
<dbReference type="InterPro" id="IPR001839">
    <property type="entry name" value="TGF-b_C"/>
</dbReference>
<dbReference type="EMBL" id="BMAO01026682">
    <property type="protein sequence ID" value="GFR11553.1"/>
    <property type="molecule type" value="Genomic_DNA"/>
</dbReference>
<dbReference type="GO" id="GO:0008083">
    <property type="term" value="F:growth factor activity"/>
    <property type="evidence" value="ECO:0007669"/>
    <property type="project" value="UniProtKB-KW"/>
</dbReference>
<name>A0A8X6GW27_TRICU</name>
<accession>A0A8X6GW27</accession>
<evidence type="ECO:0000256" key="3">
    <source>
        <dbReference type="ARBA" id="ARBA00022525"/>
    </source>
</evidence>
<evidence type="ECO:0000256" key="2">
    <source>
        <dbReference type="ARBA" id="ARBA00006656"/>
    </source>
</evidence>
<organism evidence="6 7">
    <name type="scientific">Trichonephila clavata</name>
    <name type="common">Joro spider</name>
    <name type="synonym">Nephila clavata</name>
    <dbReference type="NCBI Taxonomy" id="2740835"/>
    <lineage>
        <taxon>Eukaryota</taxon>
        <taxon>Metazoa</taxon>
        <taxon>Ecdysozoa</taxon>
        <taxon>Arthropoda</taxon>
        <taxon>Chelicerata</taxon>
        <taxon>Arachnida</taxon>
        <taxon>Araneae</taxon>
        <taxon>Araneomorphae</taxon>
        <taxon>Entelegynae</taxon>
        <taxon>Araneoidea</taxon>
        <taxon>Nephilidae</taxon>
        <taxon>Trichonephila</taxon>
    </lineage>
</organism>
<evidence type="ECO:0000259" key="5">
    <source>
        <dbReference type="PROSITE" id="PS51362"/>
    </source>
</evidence>
<dbReference type="PANTHER" id="PTHR11848:SF119">
    <property type="entry name" value="TGF-BETA FAMILY PROFILE DOMAIN-CONTAINING PROTEIN"/>
    <property type="match status" value="1"/>
</dbReference>
<proteinExistence type="inferred from homology"/>
<dbReference type="GO" id="GO:0005615">
    <property type="term" value="C:extracellular space"/>
    <property type="evidence" value="ECO:0007669"/>
    <property type="project" value="TreeGrafter"/>
</dbReference>
<dbReference type="Proteomes" id="UP000887116">
    <property type="component" value="Unassembled WGS sequence"/>
</dbReference>
<evidence type="ECO:0000313" key="7">
    <source>
        <dbReference type="Proteomes" id="UP000887116"/>
    </source>
</evidence>
<dbReference type="OrthoDB" id="5949851at2759"/>
<comment type="subcellular location">
    <subcellularLocation>
        <location evidence="1">Secreted</location>
    </subcellularLocation>
</comment>
<gene>
    <name evidence="6" type="ORF">TNCT_278611</name>
</gene>
<dbReference type="Pfam" id="PF00019">
    <property type="entry name" value="TGF_beta"/>
    <property type="match status" value="1"/>
</dbReference>
<evidence type="ECO:0000256" key="1">
    <source>
        <dbReference type="ARBA" id="ARBA00004613"/>
    </source>
</evidence>
<reference evidence="6" key="1">
    <citation type="submission" date="2020-07" db="EMBL/GenBank/DDBJ databases">
        <title>Multicomponent nature underlies the extraordinary mechanical properties of spider dragline silk.</title>
        <authorList>
            <person name="Kono N."/>
            <person name="Nakamura H."/>
            <person name="Mori M."/>
            <person name="Yoshida Y."/>
            <person name="Ohtoshi R."/>
            <person name="Malay A.D."/>
            <person name="Moran D.A.P."/>
            <person name="Tomita M."/>
            <person name="Numata K."/>
            <person name="Arakawa K."/>
        </authorList>
    </citation>
    <scope>NUCLEOTIDE SEQUENCE</scope>
</reference>
<dbReference type="PROSITE" id="PS51362">
    <property type="entry name" value="TGF_BETA_2"/>
    <property type="match status" value="1"/>
</dbReference>
<dbReference type="GO" id="GO:0005125">
    <property type="term" value="F:cytokine activity"/>
    <property type="evidence" value="ECO:0007669"/>
    <property type="project" value="TreeGrafter"/>
</dbReference>
<dbReference type="PANTHER" id="PTHR11848">
    <property type="entry name" value="TGF-BETA FAMILY"/>
    <property type="match status" value="1"/>
</dbReference>
<comment type="similarity">
    <text evidence="2 4">Belongs to the TGF-beta family.</text>
</comment>
<evidence type="ECO:0000313" key="6">
    <source>
        <dbReference type="EMBL" id="GFR11553.1"/>
    </source>
</evidence>
<feature type="domain" description="TGF-beta family profile" evidence="5">
    <location>
        <begin position="191"/>
        <end position="300"/>
    </location>
</feature>
<keyword evidence="3" id="KW-0964">Secreted</keyword>
<dbReference type="InterPro" id="IPR029034">
    <property type="entry name" value="Cystine-knot_cytokine"/>
</dbReference>
<dbReference type="AlphaFoldDB" id="A0A8X6GW27"/>